<evidence type="ECO:0000256" key="2">
    <source>
        <dbReference type="ARBA" id="ARBA00022571"/>
    </source>
</evidence>
<dbReference type="CDD" id="cd00610">
    <property type="entry name" value="OAT_like"/>
    <property type="match status" value="1"/>
</dbReference>
<evidence type="ECO:0000256" key="1">
    <source>
        <dbReference type="ARBA" id="ARBA00004946"/>
    </source>
</evidence>
<dbReference type="PANTHER" id="PTHR11986:SF79">
    <property type="entry name" value="ACETYLORNITHINE AMINOTRANSFERASE, MITOCHONDRIAL"/>
    <property type="match status" value="1"/>
</dbReference>
<comment type="similarity">
    <text evidence="8">Belongs to the class-III pyridoxal-phosphate-dependent aminotransferase family. ArgD subfamily.</text>
</comment>
<evidence type="ECO:0000313" key="9">
    <source>
        <dbReference type="EMBL" id="ENO89593.1"/>
    </source>
</evidence>
<keyword evidence="10" id="KW-1185">Reference proteome</keyword>
<keyword evidence="3 8" id="KW-0032">Aminotransferase</keyword>
<evidence type="ECO:0000256" key="8">
    <source>
        <dbReference type="HAMAP-Rule" id="MF_01107"/>
    </source>
</evidence>
<dbReference type="PIRSF" id="PIRSF000521">
    <property type="entry name" value="Transaminase_4ab_Lys_Orn"/>
    <property type="match status" value="1"/>
</dbReference>
<proteinExistence type="inferred from homology"/>
<keyword evidence="2 8" id="KW-0055">Arginine biosynthesis</keyword>
<sequence length="403" mass="43245">MRVFSFVPIEVPMSHVMNTYARLPVAFTHGEGVWMYDETGKRYLDALSGIAVNTLGHNHPRLVKAIAEQAGRLIHTSNLYRIPLQEQLSDRIAETAGMDEVFFCNSGCEANEAAIKLARMYGHKKGVELPHVIVMESAFHGRTMATLSATGNRKAQAGFEPLVQGFLRVPYKDIGAIRKIAEHDHSVVAVMLEMIQGEGGVNVADEAFQRELRALCDEKGWLMICDEVQCGMGRTGKWYGWQHAGTRPDVMTLAKGLASGVPIGACVTSGLAKGLFGPGNHGSTFGGNPLACAAGIATFDTIVDDGLMDNAVAIGEQIRKGLAEALKDVTGVVDIRGRGLMIGVELDRPCGALMARAAGQGLLLSVTAERVVRLLPALTFSAEEAKTLVSMLAPMIRDFLANG</sequence>
<dbReference type="InterPro" id="IPR015422">
    <property type="entry name" value="PyrdxlP-dep_Trfase_small"/>
</dbReference>
<organism evidence="9 10">
    <name type="scientific">Thauera linaloolentis (strain DSM 12138 / JCM 21573 / CCUG 41526 / CIP 105981 / IAM 15112 / NBRC 102519 / 47Lol)</name>
    <dbReference type="NCBI Taxonomy" id="1123367"/>
    <lineage>
        <taxon>Bacteria</taxon>
        <taxon>Pseudomonadati</taxon>
        <taxon>Pseudomonadota</taxon>
        <taxon>Betaproteobacteria</taxon>
        <taxon>Rhodocyclales</taxon>
        <taxon>Zoogloeaceae</taxon>
        <taxon>Thauera</taxon>
    </lineage>
</organism>
<dbReference type="InterPro" id="IPR005814">
    <property type="entry name" value="Aminotrans_3"/>
</dbReference>
<dbReference type="NCBIfam" id="NF002325">
    <property type="entry name" value="PRK01278.1"/>
    <property type="match status" value="1"/>
</dbReference>
<dbReference type="EC" id="2.6.1.11" evidence="8"/>
<evidence type="ECO:0000256" key="7">
    <source>
        <dbReference type="ARBA" id="ARBA00049111"/>
    </source>
</evidence>
<evidence type="ECO:0000256" key="6">
    <source>
        <dbReference type="ARBA" id="ARBA00022898"/>
    </source>
</evidence>
<dbReference type="GO" id="GO:0042802">
    <property type="term" value="F:identical protein binding"/>
    <property type="evidence" value="ECO:0007669"/>
    <property type="project" value="TreeGrafter"/>
</dbReference>
<dbReference type="eggNOG" id="COG4992">
    <property type="taxonomic scope" value="Bacteria"/>
</dbReference>
<dbReference type="GO" id="GO:0045303">
    <property type="term" value="F:diaminobutyrate-2-oxoglutarate transaminase activity"/>
    <property type="evidence" value="ECO:0007669"/>
    <property type="project" value="UniProtKB-EC"/>
</dbReference>
<accession>N6Z591</accession>
<comment type="subunit">
    <text evidence="8">Homodimer.</text>
</comment>
<dbReference type="GO" id="GO:0003992">
    <property type="term" value="F:N2-acetyl-L-ornithine:2-oxoglutarate 5-aminotransferase activity"/>
    <property type="evidence" value="ECO:0007669"/>
    <property type="project" value="UniProtKB-UniRule"/>
</dbReference>
<keyword evidence="4 8" id="KW-0028">Amino-acid biosynthesis</keyword>
<dbReference type="InterPro" id="IPR015424">
    <property type="entry name" value="PyrdxlP-dep_Trfase"/>
</dbReference>
<dbReference type="GO" id="GO:0006526">
    <property type="term" value="P:L-arginine biosynthetic process"/>
    <property type="evidence" value="ECO:0007669"/>
    <property type="project" value="UniProtKB-UniRule"/>
</dbReference>
<dbReference type="NCBIfam" id="TIGR00707">
    <property type="entry name" value="argD"/>
    <property type="match status" value="1"/>
</dbReference>
<comment type="miscellaneous">
    <text evidence="8">May also have succinyldiaminopimelate aminotransferase activity, thus carrying out the corresponding step in lysine biosynthesis.</text>
</comment>
<dbReference type="InterPro" id="IPR049704">
    <property type="entry name" value="Aminotrans_3_PPA_site"/>
</dbReference>
<dbReference type="Pfam" id="PF00202">
    <property type="entry name" value="Aminotran_3"/>
    <property type="match status" value="1"/>
</dbReference>
<dbReference type="Proteomes" id="UP000013232">
    <property type="component" value="Unassembled WGS sequence"/>
</dbReference>
<evidence type="ECO:0000256" key="4">
    <source>
        <dbReference type="ARBA" id="ARBA00022605"/>
    </source>
</evidence>
<evidence type="ECO:0000313" key="10">
    <source>
        <dbReference type="Proteomes" id="UP000013232"/>
    </source>
</evidence>
<evidence type="ECO:0000256" key="5">
    <source>
        <dbReference type="ARBA" id="ARBA00022679"/>
    </source>
</evidence>
<comment type="caution">
    <text evidence="8">Lacks conserved residue(s) required for the propagation of feature annotation.</text>
</comment>
<feature type="binding site" evidence="8">
    <location>
        <begin position="226"/>
        <end position="229"/>
    </location>
    <ligand>
        <name>pyridoxal 5'-phosphate</name>
        <dbReference type="ChEBI" id="CHEBI:597326"/>
    </ligand>
</feature>
<dbReference type="FunFam" id="3.40.640.10:FF:000004">
    <property type="entry name" value="Acetylornithine aminotransferase"/>
    <property type="match status" value="1"/>
</dbReference>
<dbReference type="Gene3D" id="3.90.1150.10">
    <property type="entry name" value="Aspartate Aminotransferase, domain 1"/>
    <property type="match status" value="1"/>
</dbReference>
<protein>
    <recommendedName>
        <fullName evidence="8">Acetylornithine aminotransferase</fullName>
        <shortName evidence="8">ACOAT</shortName>
        <ecNumber evidence="8">2.6.1.11</ecNumber>
    </recommendedName>
</protein>
<dbReference type="AlphaFoldDB" id="N6Z591"/>
<name>N6Z591_THAL4</name>
<comment type="catalytic activity">
    <reaction evidence="8">
        <text>N(2)-acetyl-L-ornithine + 2-oxoglutarate = N-acetyl-L-glutamate 5-semialdehyde + L-glutamate</text>
        <dbReference type="Rhea" id="RHEA:18049"/>
        <dbReference type="ChEBI" id="CHEBI:16810"/>
        <dbReference type="ChEBI" id="CHEBI:29123"/>
        <dbReference type="ChEBI" id="CHEBI:29985"/>
        <dbReference type="ChEBI" id="CHEBI:57805"/>
        <dbReference type="EC" id="2.6.1.11"/>
    </reaction>
</comment>
<dbReference type="GO" id="GO:0030170">
    <property type="term" value="F:pyridoxal phosphate binding"/>
    <property type="evidence" value="ECO:0007669"/>
    <property type="project" value="InterPro"/>
</dbReference>
<evidence type="ECO:0000256" key="3">
    <source>
        <dbReference type="ARBA" id="ARBA00022576"/>
    </source>
</evidence>
<gene>
    <name evidence="8" type="primary">argD</name>
    <name evidence="9" type="ORF">C666_05390</name>
</gene>
<feature type="binding site" evidence="8">
    <location>
        <position position="283"/>
    </location>
    <ligand>
        <name>N(2)-acetyl-L-ornithine</name>
        <dbReference type="ChEBI" id="CHEBI:57805"/>
    </ligand>
</feature>
<dbReference type="PROSITE" id="PS00600">
    <property type="entry name" value="AA_TRANSFER_CLASS_3"/>
    <property type="match status" value="1"/>
</dbReference>
<dbReference type="STRING" id="1123367.GCA_000621305_01448"/>
<comment type="pathway">
    <text evidence="8">Amino-acid biosynthesis; L-arginine biosynthesis; N(2)-acetyl-L-ornithine from L-glutamate: step 4/4.</text>
</comment>
<reference evidence="9 10" key="1">
    <citation type="submission" date="2012-09" db="EMBL/GenBank/DDBJ databases">
        <title>Draft Genome Sequences of 6 Strains from Genus Thauera.</title>
        <authorList>
            <person name="Liu B."/>
            <person name="Shapleigh J.P."/>
            <person name="Frostegard A.H."/>
        </authorList>
    </citation>
    <scope>NUCLEOTIDE SEQUENCE [LARGE SCALE GENOMIC DNA]</scope>
    <source>
        <strain evidence="10">47Lol / DSM 12138</strain>
    </source>
</reference>
<feature type="modified residue" description="N6-(pyridoxal phosphate)lysine" evidence="8">
    <location>
        <position position="255"/>
    </location>
</feature>
<comment type="pathway">
    <text evidence="1">Amine and polyamine biosynthesis; ectoine biosynthesis; L-ectoine from L-aspartate 4-semialdehyde: step 1/3.</text>
</comment>
<dbReference type="PANTHER" id="PTHR11986">
    <property type="entry name" value="AMINOTRANSFERASE CLASS III"/>
    <property type="match status" value="1"/>
</dbReference>
<feature type="binding site" evidence="8">
    <location>
        <position position="139"/>
    </location>
    <ligand>
        <name>pyridoxal 5'-phosphate</name>
        <dbReference type="ChEBI" id="CHEBI:597326"/>
    </ligand>
</feature>
<feature type="binding site" evidence="8">
    <location>
        <position position="284"/>
    </location>
    <ligand>
        <name>pyridoxal 5'-phosphate</name>
        <dbReference type="ChEBI" id="CHEBI:597326"/>
    </ligand>
</feature>
<dbReference type="SUPFAM" id="SSF53383">
    <property type="entry name" value="PLP-dependent transferases"/>
    <property type="match status" value="1"/>
</dbReference>
<dbReference type="GO" id="GO:0005737">
    <property type="term" value="C:cytoplasm"/>
    <property type="evidence" value="ECO:0007669"/>
    <property type="project" value="UniProtKB-SubCell"/>
</dbReference>
<dbReference type="EMBL" id="AMXE01000012">
    <property type="protein sequence ID" value="ENO89593.1"/>
    <property type="molecule type" value="Genomic_DNA"/>
</dbReference>
<comment type="catalytic activity">
    <reaction evidence="7">
        <text>L-2,4-diaminobutanoate + 2-oxoglutarate = L-aspartate 4-semialdehyde + L-glutamate</text>
        <dbReference type="Rhea" id="RHEA:11160"/>
        <dbReference type="ChEBI" id="CHEBI:16810"/>
        <dbReference type="ChEBI" id="CHEBI:29985"/>
        <dbReference type="ChEBI" id="CHEBI:58761"/>
        <dbReference type="ChEBI" id="CHEBI:537519"/>
        <dbReference type="EC" id="2.6.1.76"/>
    </reaction>
</comment>
<keyword evidence="8" id="KW-0963">Cytoplasm</keyword>
<feature type="binding site" evidence="8">
    <location>
        <position position="142"/>
    </location>
    <ligand>
        <name>N(2)-acetyl-L-ornithine</name>
        <dbReference type="ChEBI" id="CHEBI:57805"/>
    </ligand>
</feature>
<comment type="caution">
    <text evidence="9">The sequence shown here is derived from an EMBL/GenBank/DDBJ whole genome shotgun (WGS) entry which is preliminary data.</text>
</comment>
<dbReference type="HAMAP" id="MF_01107">
    <property type="entry name" value="ArgD_aminotrans_3"/>
    <property type="match status" value="1"/>
</dbReference>
<dbReference type="InterPro" id="IPR050103">
    <property type="entry name" value="Class-III_PLP-dep_AT"/>
</dbReference>
<comment type="subcellular location">
    <subcellularLocation>
        <location evidence="8">Cytoplasm</location>
    </subcellularLocation>
</comment>
<dbReference type="InterPro" id="IPR015421">
    <property type="entry name" value="PyrdxlP-dep_Trfase_major"/>
</dbReference>
<dbReference type="Gene3D" id="3.40.640.10">
    <property type="entry name" value="Type I PLP-dependent aspartate aminotransferase-like (Major domain)"/>
    <property type="match status" value="1"/>
</dbReference>
<keyword evidence="6 8" id="KW-0663">Pyridoxal phosphate</keyword>
<comment type="cofactor">
    <cofactor evidence="8">
        <name>pyridoxal 5'-phosphate</name>
        <dbReference type="ChEBI" id="CHEBI:597326"/>
    </cofactor>
    <text evidence="8">Binds 1 pyridoxal phosphate per subunit.</text>
</comment>
<dbReference type="InterPro" id="IPR004636">
    <property type="entry name" value="AcOrn/SuccOrn_fam"/>
</dbReference>
<keyword evidence="5 8" id="KW-0808">Transferase</keyword>
<dbReference type="UniPathway" id="UPA00068">
    <property type="reaction ID" value="UER00109"/>
</dbReference>